<sequence>MYYACSQLKTNKFDISYVLGHELTIKSETNLDSSSWKIYGKFGSKKITFNYNTIDRNNILLSRFIKVNESTFIILFIESLFEIESTNNITCSRNIYYFTAKPLNKVCNKGISYISRNKSITKRVDCLCPYSTKGKLCEDVIEECSTLSLIIPMSLLCIKQSKYYVITFGWILVSLGLVIITIALLRHSRKTTIFIAPFVDDRPFVYHLEHSQRCLYFDKEENELYQKLETIIWEIYKEKEAHIR</sequence>
<keyword evidence="1" id="KW-0812">Transmembrane</keyword>
<evidence type="ECO:0000313" key="3">
    <source>
        <dbReference type="Proteomes" id="UP000035682"/>
    </source>
</evidence>
<keyword evidence="3" id="KW-1185">Reference proteome</keyword>
<dbReference type="WBParaSite" id="SRAE_1000171700.1">
    <property type="protein sequence ID" value="SRAE_1000171700.1"/>
    <property type="gene ID" value="WBGene00258325"/>
</dbReference>
<dbReference type="GeneID" id="36375820"/>
<organism evidence="2">
    <name type="scientific">Strongyloides ratti</name>
    <name type="common">Parasitic roundworm</name>
    <dbReference type="NCBI Taxonomy" id="34506"/>
    <lineage>
        <taxon>Eukaryota</taxon>
        <taxon>Metazoa</taxon>
        <taxon>Ecdysozoa</taxon>
        <taxon>Nematoda</taxon>
        <taxon>Chromadorea</taxon>
        <taxon>Rhabditida</taxon>
        <taxon>Tylenchina</taxon>
        <taxon>Panagrolaimomorpha</taxon>
        <taxon>Strongyloidoidea</taxon>
        <taxon>Strongyloididae</taxon>
        <taxon>Strongyloides</taxon>
    </lineage>
</organism>
<keyword evidence="1" id="KW-0472">Membrane</keyword>
<evidence type="ECO:0000313" key="2">
    <source>
        <dbReference type="EMBL" id="CEF63455.1"/>
    </source>
</evidence>
<evidence type="ECO:0000313" key="5">
    <source>
        <dbReference type="WormBase" id="SRAE_1000171700"/>
    </source>
</evidence>
<proteinExistence type="predicted"/>
<dbReference type="AlphaFoldDB" id="A0A090L0Y9"/>
<reference evidence="2" key="1">
    <citation type="submission" date="2014-09" db="EMBL/GenBank/DDBJ databases">
        <authorList>
            <person name="Aslett A.Martin."/>
        </authorList>
    </citation>
    <scope>NUCLEOTIDE SEQUENCE</scope>
    <source>
        <strain evidence="2">ED321 Heterogonic</strain>
    </source>
</reference>
<dbReference type="CTD" id="36375820"/>
<dbReference type="EMBL" id="LN609528">
    <property type="protein sequence ID" value="CEF63455.1"/>
    <property type="molecule type" value="Genomic_DNA"/>
</dbReference>
<protein>
    <submittedName>
        <fullName evidence="4">EGF-like domain-containing protein</fullName>
    </submittedName>
</protein>
<dbReference type="Proteomes" id="UP000035682">
    <property type="component" value="Unplaced"/>
</dbReference>
<gene>
    <name evidence="2 4 5" type="ORF">SRAE_1000171700</name>
</gene>
<keyword evidence="1" id="KW-1133">Transmembrane helix</keyword>
<name>A0A090L0Y9_STRRB</name>
<feature type="transmembrane region" description="Helical" evidence="1">
    <location>
        <begin position="163"/>
        <end position="185"/>
    </location>
</feature>
<evidence type="ECO:0000256" key="1">
    <source>
        <dbReference type="SAM" id="Phobius"/>
    </source>
</evidence>
<evidence type="ECO:0000313" key="4">
    <source>
        <dbReference type="WBParaSite" id="SRAE_1000171700.1"/>
    </source>
</evidence>
<accession>A0A090L0Y9</accession>
<reference evidence="3" key="2">
    <citation type="submission" date="2014-09" db="EMBL/GenBank/DDBJ databases">
        <authorList>
            <person name="Martin A.A."/>
        </authorList>
    </citation>
    <scope>NUCLEOTIDE SEQUENCE</scope>
    <source>
        <strain evidence="3">ED321</strain>
    </source>
</reference>
<dbReference type="RefSeq" id="XP_024502657.1">
    <property type="nucleotide sequence ID" value="XM_024648706.1"/>
</dbReference>
<reference evidence="4" key="3">
    <citation type="submission" date="2020-12" db="UniProtKB">
        <authorList>
            <consortium name="WormBaseParasite"/>
        </authorList>
    </citation>
    <scope>IDENTIFICATION</scope>
</reference>
<dbReference type="WormBase" id="SRAE_1000171700">
    <property type="protein sequence ID" value="SRP10378"/>
    <property type="gene ID" value="WBGene00258325"/>
</dbReference>